<evidence type="ECO:0000256" key="1">
    <source>
        <dbReference type="ARBA" id="ARBA00004123"/>
    </source>
</evidence>
<evidence type="ECO:0000256" key="6">
    <source>
        <dbReference type="ARBA" id="ARBA00023306"/>
    </source>
</evidence>
<dbReference type="InterPro" id="IPR003593">
    <property type="entry name" value="AAA+_ATPase"/>
</dbReference>
<dbReference type="SUPFAM" id="SSF52540">
    <property type="entry name" value="P-loop containing nucleoside triphosphate hydrolases"/>
    <property type="match status" value="1"/>
</dbReference>
<dbReference type="Pfam" id="PF22606">
    <property type="entry name" value="Cdc6-ORC-like_ATPase_lid"/>
    <property type="match status" value="1"/>
</dbReference>
<dbReference type="AlphaFoldDB" id="A0A0K2UZR7"/>
<dbReference type="SMART" id="SM00382">
    <property type="entry name" value="AAA"/>
    <property type="match status" value="1"/>
</dbReference>
<feature type="region of interest" description="Disordered" evidence="8">
    <location>
        <begin position="1"/>
        <end position="40"/>
    </location>
</feature>
<evidence type="ECO:0000256" key="5">
    <source>
        <dbReference type="ARBA" id="ARBA00023242"/>
    </source>
</evidence>
<evidence type="ECO:0000256" key="2">
    <source>
        <dbReference type="ARBA" id="ARBA00006184"/>
    </source>
</evidence>
<feature type="compositionally biased region" description="Polar residues" evidence="8">
    <location>
        <begin position="19"/>
        <end position="30"/>
    </location>
</feature>
<dbReference type="CDD" id="cd00009">
    <property type="entry name" value="AAA"/>
    <property type="match status" value="1"/>
</dbReference>
<evidence type="ECO:0000256" key="4">
    <source>
        <dbReference type="ARBA" id="ARBA00022705"/>
    </source>
</evidence>
<dbReference type="EMBL" id="HACA01025981">
    <property type="protein sequence ID" value="CDW43342.1"/>
    <property type="molecule type" value="Transcribed_RNA"/>
</dbReference>
<dbReference type="RefSeq" id="XP_040569412.1">
    <property type="nucleotide sequence ID" value="XM_040713478.2"/>
</dbReference>
<evidence type="ECO:0000256" key="3">
    <source>
        <dbReference type="ARBA" id="ARBA00022618"/>
    </source>
</evidence>
<protein>
    <recommendedName>
        <fullName evidence="7">Cell division control protein</fullName>
    </recommendedName>
</protein>
<dbReference type="GO" id="GO:0005634">
    <property type="term" value="C:nucleus"/>
    <property type="evidence" value="ECO:0007669"/>
    <property type="project" value="UniProtKB-SubCell"/>
</dbReference>
<comment type="similarity">
    <text evidence="2 7">Belongs to the CDC6/cdc18 family.</text>
</comment>
<gene>
    <name evidence="11" type="primary">CDC6</name>
</gene>
<proteinExistence type="inferred from homology"/>
<dbReference type="SMART" id="SM01074">
    <property type="entry name" value="Cdc6_C"/>
    <property type="match status" value="1"/>
</dbReference>
<dbReference type="OrthoDB" id="1926878at2759"/>
<dbReference type="InterPro" id="IPR049945">
    <property type="entry name" value="AAA_22"/>
</dbReference>
<dbReference type="GO" id="GO:0033314">
    <property type="term" value="P:mitotic DNA replication checkpoint signaling"/>
    <property type="evidence" value="ECO:0007669"/>
    <property type="project" value="TreeGrafter"/>
</dbReference>
<dbReference type="Gene3D" id="1.10.8.60">
    <property type="match status" value="1"/>
</dbReference>
<dbReference type="PIRSF" id="PIRSF001767">
    <property type="entry name" value="Cdc6"/>
    <property type="match status" value="1"/>
</dbReference>
<dbReference type="InterPro" id="IPR016314">
    <property type="entry name" value="Cdc6/18"/>
</dbReference>
<name>A0A0K2UZR7_LEPSM</name>
<feature type="domain" description="AAA+ ATPase" evidence="9">
    <location>
        <begin position="126"/>
        <end position="258"/>
    </location>
</feature>
<keyword evidence="4" id="KW-0235">DNA replication</keyword>
<dbReference type="SUPFAM" id="SSF46785">
    <property type="entry name" value="Winged helix' DNA-binding domain"/>
    <property type="match status" value="1"/>
</dbReference>
<dbReference type="InterPro" id="IPR036390">
    <property type="entry name" value="WH_DNA-bd_sf"/>
</dbReference>
<dbReference type="Gene3D" id="3.40.50.300">
    <property type="entry name" value="P-loop containing nucleotide triphosphate hydrolases"/>
    <property type="match status" value="1"/>
</dbReference>
<accession>A0A0K2UZR7</accession>
<dbReference type="Pfam" id="PF09079">
    <property type="entry name" value="WHD_Cdc6"/>
    <property type="match status" value="1"/>
</dbReference>
<dbReference type="InterPro" id="IPR036388">
    <property type="entry name" value="WH-like_DNA-bd_sf"/>
</dbReference>
<dbReference type="GO" id="GO:0016887">
    <property type="term" value="F:ATP hydrolysis activity"/>
    <property type="evidence" value="ECO:0007669"/>
    <property type="project" value="InterPro"/>
</dbReference>
<dbReference type="GeneID" id="121118884"/>
<dbReference type="PANTHER" id="PTHR10763">
    <property type="entry name" value="CELL DIVISION CONTROL PROTEIN 6-RELATED"/>
    <property type="match status" value="1"/>
</dbReference>
<keyword evidence="6" id="KW-0131">Cell cycle</keyword>
<dbReference type="Gene3D" id="1.10.10.10">
    <property type="entry name" value="Winged helix-like DNA-binding domain superfamily/Winged helix DNA-binding domain"/>
    <property type="match status" value="1"/>
</dbReference>
<dbReference type="GO" id="GO:0006270">
    <property type="term" value="P:DNA replication initiation"/>
    <property type="evidence" value="ECO:0007669"/>
    <property type="project" value="UniProtKB-UniRule"/>
</dbReference>
<dbReference type="Pfam" id="PF13401">
    <property type="entry name" value="AAA_22"/>
    <property type="match status" value="1"/>
</dbReference>
<evidence type="ECO:0000259" key="9">
    <source>
        <dbReference type="SMART" id="SM00382"/>
    </source>
</evidence>
<dbReference type="InterPro" id="IPR027417">
    <property type="entry name" value="P-loop_NTPase"/>
</dbReference>
<dbReference type="InterPro" id="IPR054425">
    <property type="entry name" value="Cdc6_ORC1-like_ATPase_lid"/>
</dbReference>
<evidence type="ECO:0000256" key="8">
    <source>
        <dbReference type="SAM" id="MobiDB-lite"/>
    </source>
</evidence>
<evidence type="ECO:0000256" key="7">
    <source>
        <dbReference type="PIRNR" id="PIRNR001767"/>
    </source>
</evidence>
<organism evidence="11">
    <name type="scientific">Lepeophtheirus salmonis</name>
    <name type="common">Salmon louse</name>
    <name type="synonym">Caligus salmonis</name>
    <dbReference type="NCBI Taxonomy" id="72036"/>
    <lineage>
        <taxon>Eukaryota</taxon>
        <taxon>Metazoa</taxon>
        <taxon>Ecdysozoa</taxon>
        <taxon>Arthropoda</taxon>
        <taxon>Crustacea</taxon>
        <taxon>Multicrustacea</taxon>
        <taxon>Hexanauplia</taxon>
        <taxon>Copepoda</taxon>
        <taxon>Siphonostomatoida</taxon>
        <taxon>Caligidae</taxon>
        <taxon>Lepeophtheirus</taxon>
    </lineage>
</organism>
<dbReference type="InterPro" id="IPR015163">
    <property type="entry name" value="Cdc6_C"/>
</dbReference>
<evidence type="ECO:0000313" key="11">
    <source>
        <dbReference type="EMBL" id="CDW43342.1"/>
    </source>
</evidence>
<dbReference type="GO" id="GO:0051301">
    <property type="term" value="P:cell division"/>
    <property type="evidence" value="ECO:0007669"/>
    <property type="project" value="UniProtKB-UniRule"/>
</dbReference>
<dbReference type="InterPro" id="IPR050311">
    <property type="entry name" value="ORC1/CDC6"/>
</dbReference>
<comment type="function">
    <text evidence="7">Involved in the initiation of DNA replication. Also participates in checkpoint controls that ensure DNA replication is completed before mitosis is initiated.</text>
</comment>
<evidence type="ECO:0000259" key="10">
    <source>
        <dbReference type="SMART" id="SM01074"/>
    </source>
</evidence>
<reference evidence="11" key="1">
    <citation type="submission" date="2014-05" db="EMBL/GenBank/DDBJ databases">
        <authorList>
            <person name="Chronopoulou M."/>
        </authorList>
    </citation>
    <scope>NUCLEOTIDE SEQUENCE</scope>
    <source>
        <tissue evidence="11">Whole organism</tissue>
    </source>
</reference>
<dbReference type="PANTHER" id="PTHR10763:SF26">
    <property type="entry name" value="CELL DIVISION CONTROL PROTEIN 6 HOMOLOG"/>
    <property type="match status" value="1"/>
</dbReference>
<keyword evidence="3 11" id="KW-0132">Cell division</keyword>
<feature type="domain" description="Cdc6 C-terminal" evidence="10">
    <location>
        <begin position="386"/>
        <end position="479"/>
    </location>
</feature>
<dbReference type="GO" id="GO:0003688">
    <property type="term" value="F:DNA replication origin binding"/>
    <property type="evidence" value="ECO:0007669"/>
    <property type="project" value="TreeGrafter"/>
</dbReference>
<sequence length="497" mass="55714">MAPVTQQTEIDFPVRKLRSSTVKKNTNTFPKSPIKKTPSKRVLKVPKSAATSPTTALQNVSLNSPSARKSLESRFNVSPKTNIPVRIHRPDLKRYKDLKCALNEDSHVLLGRKTQIEALKQFFKRKGRSLYVSGAPGTGKTACIQYLLQRDFQNAFQKFVFVNCMSLRTPSAIFGHIAKELGIGESEDPQSDIEKRITSSSSNFLLVLDEIDQLESKNQEILYTLFEWPFLHETQLTLVGIANALNLTDRILPRLKLRTGICPQQLSFPAYSRQEINDIISDRLKGVGDENSAPVIHPNAIKFLAGKIAALSGDIRMALDVCRRAVEMAELKARKQTLLTNSENSTFPTVDLPLILKIVNEVYGSRVSSSLKDSDANLPLVQKLLIASLLLMTTDHESIENKRKKKVCKEVPFCKLYRTYVNVCKKRNMAPIPESECISMTSLLDSRGLIALRLTGKRKEPRLSQVSLRIDEKEVEAALKDKTLLSDILIDINCIAQ</sequence>
<comment type="subcellular location">
    <subcellularLocation>
        <location evidence="1 7">Nucleus</location>
    </subcellularLocation>
</comment>
<keyword evidence="5 7" id="KW-0539">Nucleus</keyword>